<protein>
    <submittedName>
        <fullName evidence="1">Uncharacterized protein</fullName>
    </submittedName>
</protein>
<dbReference type="EMBL" id="LSYS01006159">
    <property type="protein sequence ID" value="OPJ75632.1"/>
    <property type="molecule type" value="Genomic_DNA"/>
</dbReference>
<gene>
    <name evidence="1" type="ORF">AV530_011835</name>
</gene>
<evidence type="ECO:0000313" key="1">
    <source>
        <dbReference type="EMBL" id="OPJ75632.1"/>
    </source>
</evidence>
<evidence type="ECO:0000313" key="2">
    <source>
        <dbReference type="Proteomes" id="UP000190648"/>
    </source>
</evidence>
<organism evidence="1 2">
    <name type="scientific">Patagioenas fasciata monilis</name>
    <dbReference type="NCBI Taxonomy" id="372326"/>
    <lineage>
        <taxon>Eukaryota</taxon>
        <taxon>Metazoa</taxon>
        <taxon>Chordata</taxon>
        <taxon>Craniata</taxon>
        <taxon>Vertebrata</taxon>
        <taxon>Euteleostomi</taxon>
        <taxon>Archelosauria</taxon>
        <taxon>Archosauria</taxon>
        <taxon>Dinosauria</taxon>
        <taxon>Saurischia</taxon>
        <taxon>Theropoda</taxon>
        <taxon>Coelurosauria</taxon>
        <taxon>Aves</taxon>
        <taxon>Neognathae</taxon>
        <taxon>Neoaves</taxon>
        <taxon>Columbimorphae</taxon>
        <taxon>Columbiformes</taxon>
        <taxon>Columbidae</taxon>
        <taxon>Patagioenas</taxon>
    </lineage>
</organism>
<dbReference type="AlphaFoldDB" id="A0A1V4JTU5"/>
<keyword evidence="2" id="KW-1185">Reference proteome</keyword>
<comment type="caution">
    <text evidence="1">The sequence shown here is derived from an EMBL/GenBank/DDBJ whole genome shotgun (WGS) entry which is preliminary data.</text>
</comment>
<proteinExistence type="predicted"/>
<name>A0A1V4JTU5_PATFA</name>
<reference evidence="1 2" key="1">
    <citation type="submission" date="2016-02" db="EMBL/GenBank/DDBJ databases">
        <title>Band-tailed pigeon sequencing and assembly.</title>
        <authorList>
            <person name="Soares A.E."/>
            <person name="Novak B.J."/>
            <person name="Rice E.S."/>
            <person name="O'Connell B."/>
            <person name="Chang D."/>
            <person name="Weber S."/>
            <person name="Shapiro B."/>
        </authorList>
    </citation>
    <scope>NUCLEOTIDE SEQUENCE [LARGE SCALE GENOMIC DNA]</scope>
    <source>
        <strain evidence="1">BTP2013</strain>
        <tissue evidence="1">Blood</tissue>
    </source>
</reference>
<dbReference type="Proteomes" id="UP000190648">
    <property type="component" value="Unassembled WGS sequence"/>
</dbReference>
<accession>A0A1V4JTU5</accession>
<sequence length="80" mass="8845">MLCLLVNPNRKDLICVALGICAESGMEKPNALTVLFVVELPRSCSDLSNYWKKIKRAALASNFGVDDMVAVWKREVGVYA</sequence>